<feature type="domain" description="LIM zinc-binding" evidence="8">
    <location>
        <begin position="152"/>
        <end position="212"/>
    </location>
</feature>
<keyword evidence="1 6" id="KW-0479">Metal-binding</keyword>
<feature type="compositionally biased region" description="Basic and acidic residues" evidence="7">
    <location>
        <begin position="20"/>
        <end position="40"/>
    </location>
</feature>
<evidence type="ECO:0000256" key="3">
    <source>
        <dbReference type="ARBA" id="ARBA00022833"/>
    </source>
</evidence>
<evidence type="ECO:0000259" key="8">
    <source>
        <dbReference type="PROSITE" id="PS50023"/>
    </source>
</evidence>
<dbReference type="EMBL" id="JAAWWB010000014">
    <property type="protein sequence ID" value="KAG6766870.1"/>
    <property type="molecule type" value="Genomic_DNA"/>
</dbReference>
<dbReference type="GO" id="GO:0016787">
    <property type="term" value="F:hydrolase activity"/>
    <property type="evidence" value="ECO:0007669"/>
    <property type="project" value="UniProtKB-ARBA"/>
</dbReference>
<evidence type="ECO:0000313" key="9">
    <source>
        <dbReference type="EMBL" id="KAG6766870.1"/>
    </source>
</evidence>
<dbReference type="Pfam" id="PF23625">
    <property type="entry name" value="UIM_2"/>
    <property type="match status" value="2"/>
</dbReference>
<dbReference type="PROSITE" id="PS00478">
    <property type="entry name" value="LIM_DOMAIN_1"/>
    <property type="match status" value="1"/>
</dbReference>
<dbReference type="GO" id="GO:0032875">
    <property type="term" value="P:regulation of DNA endoreduplication"/>
    <property type="evidence" value="ECO:0007669"/>
    <property type="project" value="UniProtKB-ARBA"/>
</dbReference>
<dbReference type="Pfam" id="PF00412">
    <property type="entry name" value="LIM"/>
    <property type="match status" value="1"/>
</dbReference>
<keyword evidence="4" id="KW-0832">Ubl conjugation</keyword>
<evidence type="ECO:0000256" key="2">
    <source>
        <dbReference type="ARBA" id="ARBA00022737"/>
    </source>
</evidence>
<dbReference type="InterPro" id="IPR003903">
    <property type="entry name" value="UIM_dom"/>
</dbReference>
<dbReference type="PANTHER" id="PTHR24209:SF25">
    <property type="entry name" value="PROTEIN DA1-RELATED 1"/>
    <property type="match status" value="1"/>
</dbReference>
<dbReference type="Proteomes" id="UP000886885">
    <property type="component" value="Chromosome 7D"/>
</dbReference>
<protein>
    <recommendedName>
        <fullName evidence="8">LIM zinc-binding domain-containing protein</fullName>
    </recommendedName>
</protein>
<feature type="region of interest" description="Disordered" evidence="7">
    <location>
        <begin position="430"/>
        <end position="452"/>
    </location>
</feature>
<feature type="region of interest" description="Disordered" evidence="7">
    <location>
        <begin position="9"/>
        <end position="40"/>
    </location>
</feature>
<dbReference type="CDD" id="cd09396">
    <property type="entry name" value="LIM_DA1"/>
    <property type="match status" value="1"/>
</dbReference>
<dbReference type="SMART" id="SM00132">
    <property type="entry name" value="LIM"/>
    <property type="match status" value="1"/>
</dbReference>
<evidence type="ECO:0000256" key="6">
    <source>
        <dbReference type="PROSITE-ProRule" id="PRU00125"/>
    </source>
</evidence>
<dbReference type="SMART" id="SM00726">
    <property type="entry name" value="UIM"/>
    <property type="match status" value="2"/>
</dbReference>
<evidence type="ECO:0000256" key="1">
    <source>
        <dbReference type="ARBA" id="ARBA00022723"/>
    </source>
</evidence>
<accession>A0A8X7ZPD5</accession>
<dbReference type="GO" id="GO:0140096">
    <property type="term" value="F:catalytic activity, acting on a protein"/>
    <property type="evidence" value="ECO:0007669"/>
    <property type="project" value="UniProtKB-ARBA"/>
</dbReference>
<feature type="region of interest" description="Disordered" evidence="7">
    <location>
        <begin position="56"/>
        <end position="104"/>
    </location>
</feature>
<dbReference type="OrthoDB" id="25414at2759"/>
<feature type="compositionally biased region" description="Acidic residues" evidence="7">
    <location>
        <begin position="65"/>
        <end position="75"/>
    </location>
</feature>
<sequence>MRWWTKFLKGSSHKGHYHRRYEDRYRDEPRQSVEDSSGFDKEEIECAIALSLSVEDQKGKKVIEEDTESEQSEEDYQTHKSEEDYQTHKSEEDYQTHQPEEDEKDVNAQLEEDEQLAKAIQESLIVEPPPQARYDSGNVVPPYAFFFPSSYRICAGCNTDIGQGRFLSCLDSVWHPDCFRCDACNLPISDYEFSMSGNRHYHKSCYRNQHHPKCDVCNNFIPTNSSGLIEYKVHPFWKQKYCPSHERDGTPRCCCCERMEPRDTRYLSLDDGRKLCLECLDSAIVDTLECQPLYFEIREFYEGLNMKVEQEIPLLLVERTALNEAMEGEKNGHHHLPETRGLCLSEEQTVTTVSRRPRIGAEQRSMDIITESYRLSRRCEVTAILILYGLPRFVRPLTCYPNLRPDVEEGICQVLAHMWLDSEIYSSSGNEGASSSSSSSSSPPPSSKKGQQSDFEKKLGEFFKHQIESDESPAYGEGFRVAWIYTVQRMVTIFAKYGKIELVNQLITKIRSKVIRFPFTTIRLIIDFCDISKNADSALKCKRDSDAIDVLEEMILCGIFPDTRTFSGLMYHFASQGDIKTVQKVLAMVRQNVAWRILEDMKNSNLIPDAATKDLLVKSLWKEGKQKEASIVEESCDKINSVRSHKQHGHKWTVNSEDLARVYNLYSNCFKLSTS</sequence>
<dbReference type="GO" id="GO:0043130">
    <property type="term" value="F:ubiquitin binding"/>
    <property type="evidence" value="ECO:0007669"/>
    <property type="project" value="UniProtKB-ARBA"/>
</dbReference>
<dbReference type="PROSITE" id="PS50023">
    <property type="entry name" value="LIM_DOMAIN_2"/>
    <property type="match status" value="1"/>
</dbReference>
<feature type="compositionally biased region" description="Basic and acidic residues" evidence="7">
    <location>
        <begin position="76"/>
        <end position="99"/>
    </location>
</feature>
<keyword evidence="10" id="KW-1185">Reference proteome</keyword>
<dbReference type="InterPro" id="IPR045218">
    <property type="entry name" value="DA1-like"/>
</dbReference>
<keyword evidence="5 6" id="KW-0440">LIM domain</keyword>
<organism evidence="9 10">
    <name type="scientific">Populus tomentosa</name>
    <name type="common">Chinese white poplar</name>
    <dbReference type="NCBI Taxonomy" id="118781"/>
    <lineage>
        <taxon>Eukaryota</taxon>
        <taxon>Viridiplantae</taxon>
        <taxon>Streptophyta</taxon>
        <taxon>Embryophyta</taxon>
        <taxon>Tracheophyta</taxon>
        <taxon>Spermatophyta</taxon>
        <taxon>Magnoliopsida</taxon>
        <taxon>eudicotyledons</taxon>
        <taxon>Gunneridae</taxon>
        <taxon>Pentapetalae</taxon>
        <taxon>rosids</taxon>
        <taxon>fabids</taxon>
        <taxon>Malpighiales</taxon>
        <taxon>Salicaceae</taxon>
        <taxon>Saliceae</taxon>
        <taxon>Populus</taxon>
    </lineage>
</organism>
<name>A0A8X7ZPD5_POPTO</name>
<keyword evidence="2" id="KW-0677">Repeat</keyword>
<dbReference type="PANTHER" id="PTHR24209">
    <property type="entry name" value="PROTEIN DA1-RELATED 2"/>
    <property type="match status" value="1"/>
</dbReference>
<dbReference type="Pfam" id="PF12315">
    <property type="entry name" value="DA1-like"/>
    <property type="match status" value="1"/>
</dbReference>
<evidence type="ECO:0000256" key="4">
    <source>
        <dbReference type="ARBA" id="ARBA00022843"/>
    </source>
</evidence>
<dbReference type="InterPro" id="IPR022087">
    <property type="entry name" value="DA1-like_dom"/>
</dbReference>
<keyword evidence="3 6" id="KW-0862">Zinc</keyword>
<dbReference type="PROSITE" id="PS50330">
    <property type="entry name" value="UIM"/>
    <property type="match status" value="1"/>
</dbReference>
<evidence type="ECO:0000256" key="5">
    <source>
        <dbReference type="ARBA" id="ARBA00023038"/>
    </source>
</evidence>
<reference evidence="9" key="1">
    <citation type="journal article" date="2020" name="bioRxiv">
        <title>Hybrid origin of Populus tomentosa Carr. identified through genome sequencing and phylogenomic analysis.</title>
        <authorList>
            <person name="An X."/>
            <person name="Gao K."/>
            <person name="Chen Z."/>
            <person name="Li J."/>
            <person name="Yang X."/>
            <person name="Yang X."/>
            <person name="Zhou J."/>
            <person name="Guo T."/>
            <person name="Zhao T."/>
            <person name="Huang S."/>
            <person name="Miao D."/>
            <person name="Khan W.U."/>
            <person name="Rao P."/>
            <person name="Ye M."/>
            <person name="Lei B."/>
            <person name="Liao W."/>
            <person name="Wang J."/>
            <person name="Ji L."/>
            <person name="Li Y."/>
            <person name="Guo B."/>
            <person name="Mustafa N.S."/>
            <person name="Li S."/>
            <person name="Yun Q."/>
            <person name="Keller S.R."/>
            <person name="Mao J."/>
            <person name="Zhang R."/>
            <person name="Strauss S.H."/>
        </authorList>
    </citation>
    <scope>NUCLEOTIDE SEQUENCE</scope>
    <source>
        <strain evidence="9">GM15</strain>
        <tissue evidence="9">Leaf</tissue>
    </source>
</reference>
<gene>
    <name evidence="9" type="ORF">POTOM_028046</name>
</gene>
<proteinExistence type="predicted"/>
<dbReference type="AlphaFoldDB" id="A0A8X7ZPD5"/>
<evidence type="ECO:0000256" key="7">
    <source>
        <dbReference type="SAM" id="MobiDB-lite"/>
    </source>
</evidence>
<comment type="caution">
    <text evidence="9">The sequence shown here is derived from an EMBL/GenBank/DDBJ whole genome shotgun (WGS) entry which is preliminary data.</text>
</comment>
<evidence type="ECO:0000313" key="10">
    <source>
        <dbReference type="Proteomes" id="UP000886885"/>
    </source>
</evidence>
<dbReference type="GO" id="GO:0046872">
    <property type="term" value="F:metal ion binding"/>
    <property type="evidence" value="ECO:0007669"/>
    <property type="project" value="UniProtKB-KW"/>
</dbReference>
<dbReference type="InterPro" id="IPR001781">
    <property type="entry name" value="Znf_LIM"/>
</dbReference>
<dbReference type="FunFam" id="2.10.110.10:FF:000078">
    <property type="entry name" value="Protein DA1-related 1"/>
    <property type="match status" value="1"/>
</dbReference>